<comment type="caution">
    <text evidence="8">The sequence shown here is derived from an EMBL/GenBank/DDBJ whole genome shotgun (WGS) entry which is preliminary data.</text>
</comment>
<dbReference type="OrthoDB" id="9781976at2"/>
<feature type="transmembrane region" description="Helical" evidence="6">
    <location>
        <begin position="162"/>
        <end position="182"/>
    </location>
</feature>
<evidence type="ECO:0000256" key="2">
    <source>
        <dbReference type="ARBA" id="ARBA00022448"/>
    </source>
</evidence>
<keyword evidence="2" id="KW-0813">Transport</keyword>
<feature type="transmembrane region" description="Helical" evidence="6">
    <location>
        <begin position="132"/>
        <end position="156"/>
    </location>
</feature>
<evidence type="ECO:0000256" key="5">
    <source>
        <dbReference type="ARBA" id="ARBA00023136"/>
    </source>
</evidence>
<proteinExistence type="predicted"/>
<dbReference type="PANTHER" id="PTHR23521">
    <property type="entry name" value="TRANSPORTER MFS SUPERFAMILY"/>
    <property type="match status" value="1"/>
</dbReference>
<feature type="transmembrane region" description="Helical" evidence="6">
    <location>
        <begin position="365"/>
        <end position="387"/>
    </location>
</feature>
<dbReference type="GO" id="GO:0005886">
    <property type="term" value="C:plasma membrane"/>
    <property type="evidence" value="ECO:0007669"/>
    <property type="project" value="UniProtKB-SubCell"/>
</dbReference>
<keyword evidence="9" id="KW-1185">Reference proteome</keyword>
<evidence type="ECO:0000256" key="1">
    <source>
        <dbReference type="ARBA" id="ARBA00004651"/>
    </source>
</evidence>
<name>A0A1S2LVA5_9BACI</name>
<reference evidence="8 9" key="1">
    <citation type="submission" date="2016-10" db="EMBL/GenBank/DDBJ databases">
        <title>Draft genome sequences of four alkaliphilic bacteria belonging to the Anaerobacillus genus.</title>
        <authorList>
            <person name="Bassil N.M."/>
            <person name="Lloyd J.R."/>
        </authorList>
    </citation>
    <scope>NUCLEOTIDE SEQUENCE [LARGE SCALE GENOMIC DNA]</scope>
    <source>
        <strain evidence="8 9">DSM 15340</strain>
    </source>
</reference>
<keyword evidence="4 6" id="KW-1133">Transmembrane helix</keyword>
<evidence type="ECO:0000313" key="9">
    <source>
        <dbReference type="Proteomes" id="UP000180098"/>
    </source>
</evidence>
<feature type="domain" description="Major facilitator superfamily (MFS) profile" evidence="7">
    <location>
        <begin position="1"/>
        <end position="394"/>
    </location>
</feature>
<feature type="transmembrane region" description="Helical" evidence="6">
    <location>
        <begin position="105"/>
        <end position="125"/>
    </location>
</feature>
<evidence type="ECO:0000256" key="3">
    <source>
        <dbReference type="ARBA" id="ARBA00022692"/>
    </source>
</evidence>
<dbReference type="SUPFAM" id="SSF103473">
    <property type="entry name" value="MFS general substrate transporter"/>
    <property type="match status" value="1"/>
</dbReference>
<feature type="transmembrane region" description="Helical" evidence="6">
    <location>
        <begin position="7"/>
        <end position="30"/>
    </location>
</feature>
<sequence>MKNNRCYALFWISIAQLFALSLWFSATVIIPDLKLNWTLSPISEALITASVPLGFIFGAFFSAYFGLADRFNARKIFALSAIIGAAINGLLIFSSSALIAILLRFFTGVTLAGVYPIAVKLLALWFPKKRGLAIGILIAALTLGSALPHFIVIFFANFHWQSVIITSSLMAIFASVIMYFIVKDAPTKAKKTVVSLKLLKEVVKNKPVMLANYGYFGHMWELYAMWTWLPAFFTASFFAFSNEVNPALIALSSFLSIGVAGAIGCIVGGYYADKIGRSRLTVIAMFVSGLCAILIGFTFGQATWITIVVAMVWGVFVIADSAQFSAAVTDFAEGEYIGTALTFQMCIGFAVTIVTIQIIPLLASYIGWQWVFSLLSIGPFFGILSMLKLRRFELKETIEN</sequence>
<dbReference type="RefSeq" id="WP_071311512.1">
    <property type="nucleotide sequence ID" value="NZ_MLQQ01000001.1"/>
</dbReference>
<feature type="transmembrane region" description="Helical" evidence="6">
    <location>
        <begin position="42"/>
        <end position="64"/>
    </location>
</feature>
<dbReference type="Pfam" id="PF07690">
    <property type="entry name" value="MFS_1"/>
    <property type="match status" value="1"/>
</dbReference>
<feature type="transmembrane region" description="Helical" evidence="6">
    <location>
        <begin position="336"/>
        <end position="359"/>
    </location>
</feature>
<feature type="transmembrane region" description="Helical" evidence="6">
    <location>
        <begin position="279"/>
        <end position="298"/>
    </location>
</feature>
<dbReference type="PROSITE" id="PS50850">
    <property type="entry name" value="MFS"/>
    <property type="match status" value="1"/>
</dbReference>
<dbReference type="InterPro" id="IPR036259">
    <property type="entry name" value="MFS_trans_sf"/>
</dbReference>
<feature type="transmembrane region" description="Helical" evidence="6">
    <location>
        <begin position="76"/>
        <end position="99"/>
    </location>
</feature>
<dbReference type="Proteomes" id="UP000180098">
    <property type="component" value="Unassembled WGS sequence"/>
</dbReference>
<evidence type="ECO:0000256" key="6">
    <source>
        <dbReference type="SAM" id="Phobius"/>
    </source>
</evidence>
<feature type="transmembrane region" description="Helical" evidence="6">
    <location>
        <begin position="247"/>
        <end position="272"/>
    </location>
</feature>
<comment type="subcellular location">
    <subcellularLocation>
        <location evidence="1">Cell membrane</location>
        <topology evidence="1">Multi-pass membrane protein</topology>
    </subcellularLocation>
</comment>
<dbReference type="AlphaFoldDB" id="A0A1S2LVA5"/>
<accession>A0A1S2LVA5</accession>
<dbReference type="InterPro" id="IPR011701">
    <property type="entry name" value="MFS"/>
</dbReference>
<feature type="transmembrane region" description="Helical" evidence="6">
    <location>
        <begin position="304"/>
        <end position="324"/>
    </location>
</feature>
<evidence type="ECO:0000259" key="7">
    <source>
        <dbReference type="PROSITE" id="PS50850"/>
    </source>
</evidence>
<evidence type="ECO:0000256" key="4">
    <source>
        <dbReference type="ARBA" id="ARBA00022989"/>
    </source>
</evidence>
<dbReference type="GO" id="GO:0022857">
    <property type="term" value="F:transmembrane transporter activity"/>
    <property type="evidence" value="ECO:0007669"/>
    <property type="project" value="InterPro"/>
</dbReference>
<dbReference type="PANTHER" id="PTHR23521:SF3">
    <property type="entry name" value="MFS TRANSPORTER"/>
    <property type="match status" value="1"/>
</dbReference>
<feature type="transmembrane region" description="Helical" evidence="6">
    <location>
        <begin position="222"/>
        <end position="241"/>
    </location>
</feature>
<organism evidence="8 9">
    <name type="scientific">Anaerobacillus arseniciselenatis</name>
    <dbReference type="NCBI Taxonomy" id="85682"/>
    <lineage>
        <taxon>Bacteria</taxon>
        <taxon>Bacillati</taxon>
        <taxon>Bacillota</taxon>
        <taxon>Bacilli</taxon>
        <taxon>Bacillales</taxon>
        <taxon>Bacillaceae</taxon>
        <taxon>Anaerobacillus</taxon>
    </lineage>
</organism>
<keyword evidence="5 6" id="KW-0472">Membrane</keyword>
<gene>
    <name evidence="8" type="ORF">BKP35_00925</name>
</gene>
<dbReference type="InterPro" id="IPR020846">
    <property type="entry name" value="MFS_dom"/>
</dbReference>
<dbReference type="Gene3D" id="1.20.1250.20">
    <property type="entry name" value="MFS general substrate transporter like domains"/>
    <property type="match status" value="2"/>
</dbReference>
<protein>
    <submittedName>
        <fullName evidence="8">MFS transporter</fullName>
    </submittedName>
</protein>
<dbReference type="EMBL" id="MLQQ01000001">
    <property type="protein sequence ID" value="OIJ15587.1"/>
    <property type="molecule type" value="Genomic_DNA"/>
</dbReference>
<keyword evidence="3 6" id="KW-0812">Transmembrane</keyword>
<evidence type="ECO:0000313" key="8">
    <source>
        <dbReference type="EMBL" id="OIJ15587.1"/>
    </source>
</evidence>